<reference evidence="2 5" key="2">
    <citation type="submission" date="2018-05" db="EMBL/GenBank/DDBJ databases">
        <title>Genome sequences of two Antarctic strains of Pseudomonas prosekii: insights into adaptation to extreme conditions.</title>
        <authorList>
            <person name="Snopkova K."/>
            <person name="Dufkova K."/>
            <person name="Cejkova D."/>
            <person name="Sedlacek I."/>
            <person name="Smajs D."/>
        </authorList>
    </citation>
    <scope>NUCLEOTIDE SEQUENCE [LARGE SCALE GENOMIC DNA]</scope>
    <source>
        <strain evidence="2 5">P2673</strain>
    </source>
</reference>
<protein>
    <submittedName>
        <fullName evidence="2">Heme-binding protein</fullName>
    </submittedName>
</protein>
<dbReference type="SUPFAM" id="SSF143744">
    <property type="entry name" value="GlcG-like"/>
    <property type="match status" value="1"/>
</dbReference>
<dbReference type="Gene3D" id="3.30.450.150">
    <property type="entry name" value="Haem-degrading domain"/>
    <property type="match status" value="1"/>
</dbReference>
<dbReference type="RefSeq" id="WP_092275104.1">
    <property type="nucleotide sequence ID" value="NZ_LT629762.1"/>
</dbReference>
<evidence type="ECO:0000313" key="2">
    <source>
        <dbReference type="EMBL" id="PWE45275.1"/>
    </source>
</evidence>
<dbReference type="Proteomes" id="UP000245056">
    <property type="component" value="Unassembled WGS sequence"/>
</dbReference>
<dbReference type="InterPro" id="IPR038084">
    <property type="entry name" value="PduO/GlcC-like_sf"/>
</dbReference>
<proteinExistence type="predicted"/>
<dbReference type="EMBL" id="LT629762">
    <property type="protein sequence ID" value="SDS83707.1"/>
    <property type="molecule type" value="Genomic_DNA"/>
</dbReference>
<sequence>MLLRTLVLSLATGLTGSAFAAAELPRHADLDLRTARQLADATLASCTGTVSVLDRGGNLLVTLRADGIGPHNTAASQRKAYTALSTKNPTRLFAERARSNPEAANLNTLDELLLLGGGVPLFAGDELVGALGVAGSGGGEQDENCAIKAATVAGLQIKPSNQGASK</sequence>
<dbReference type="STRING" id="1148509.SAMN05216222_2403"/>
<dbReference type="AlphaFoldDB" id="A0A1H1VFW8"/>
<evidence type="ECO:0000313" key="3">
    <source>
        <dbReference type="EMBL" id="SDS83707.1"/>
    </source>
</evidence>
<dbReference type="InterPro" id="IPR005624">
    <property type="entry name" value="PduO/GlcC-like"/>
</dbReference>
<dbReference type="Proteomes" id="UP000198481">
    <property type="component" value="Chromosome I"/>
</dbReference>
<dbReference type="PANTHER" id="PTHR34309">
    <property type="entry name" value="SLR1406 PROTEIN"/>
    <property type="match status" value="1"/>
</dbReference>
<name>A0A1H1VFW8_9PSED</name>
<dbReference type="OrthoDB" id="6464887at2"/>
<evidence type="ECO:0000313" key="4">
    <source>
        <dbReference type="Proteomes" id="UP000198481"/>
    </source>
</evidence>
<dbReference type="EMBL" id="QFAW01000012">
    <property type="protein sequence ID" value="PWE45275.1"/>
    <property type="molecule type" value="Genomic_DNA"/>
</dbReference>
<feature type="signal peptide" evidence="1">
    <location>
        <begin position="1"/>
        <end position="20"/>
    </location>
</feature>
<gene>
    <name evidence="2" type="ORF">C9I49_11495</name>
    <name evidence="3" type="ORF">SAMN05216222_2403</name>
</gene>
<keyword evidence="1" id="KW-0732">Signal</keyword>
<evidence type="ECO:0000313" key="5">
    <source>
        <dbReference type="Proteomes" id="UP000245056"/>
    </source>
</evidence>
<accession>A0A1H1VFW8</accession>
<evidence type="ECO:0000256" key="1">
    <source>
        <dbReference type="SAM" id="SignalP"/>
    </source>
</evidence>
<dbReference type="InterPro" id="IPR052517">
    <property type="entry name" value="GlcG_carb_metab_protein"/>
</dbReference>
<feature type="chain" id="PRO_5036307602" evidence="1">
    <location>
        <begin position="21"/>
        <end position="166"/>
    </location>
</feature>
<dbReference type="Pfam" id="PF03928">
    <property type="entry name" value="HbpS-like"/>
    <property type="match status" value="1"/>
</dbReference>
<reference evidence="3 4" key="1">
    <citation type="submission" date="2016-10" db="EMBL/GenBank/DDBJ databases">
        <authorList>
            <person name="de Groot N.N."/>
        </authorList>
    </citation>
    <scope>NUCLEOTIDE SEQUENCE [LARGE SCALE GENOMIC DNA]</scope>
    <source>
        <strain evidence="3 4">LMG 26867</strain>
    </source>
</reference>
<organism evidence="3 4">
    <name type="scientific">Pseudomonas prosekii</name>
    <dbReference type="NCBI Taxonomy" id="1148509"/>
    <lineage>
        <taxon>Bacteria</taxon>
        <taxon>Pseudomonadati</taxon>
        <taxon>Pseudomonadota</taxon>
        <taxon>Gammaproteobacteria</taxon>
        <taxon>Pseudomonadales</taxon>
        <taxon>Pseudomonadaceae</taxon>
        <taxon>Pseudomonas</taxon>
    </lineage>
</organism>
<dbReference type="PANTHER" id="PTHR34309:SF10">
    <property type="entry name" value="SLR1406 PROTEIN"/>
    <property type="match status" value="1"/>
</dbReference>